<dbReference type="InterPro" id="IPR035994">
    <property type="entry name" value="Nucleoside_phosphorylase_sf"/>
</dbReference>
<proteinExistence type="predicted"/>
<name>A0A8J4A743_9ACTN</name>
<dbReference type="Gene3D" id="3.40.50.1580">
    <property type="entry name" value="Nucleoside phosphorylase domain"/>
    <property type="match status" value="1"/>
</dbReference>
<dbReference type="GO" id="GO:0005829">
    <property type="term" value="C:cytosol"/>
    <property type="evidence" value="ECO:0007669"/>
    <property type="project" value="TreeGrafter"/>
</dbReference>
<evidence type="ECO:0008006" key="5">
    <source>
        <dbReference type="Google" id="ProtNLM"/>
    </source>
</evidence>
<dbReference type="EMBL" id="BOPH01000140">
    <property type="protein sequence ID" value="GIJ74570.1"/>
    <property type="molecule type" value="Genomic_DNA"/>
</dbReference>
<accession>A0A8J4A743</accession>
<organism evidence="3 4">
    <name type="scientific">Virgisporangium ochraceum</name>
    <dbReference type="NCBI Taxonomy" id="65505"/>
    <lineage>
        <taxon>Bacteria</taxon>
        <taxon>Bacillati</taxon>
        <taxon>Actinomycetota</taxon>
        <taxon>Actinomycetes</taxon>
        <taxon>Micromonosporales</taxon>
        <taxon>Micromonosporaceae</taxon>
        <taxon>Virgisporangium</taxon>
    </lineage>
</organism>
<dbReference type="PANTHER" id="PTHR46832">
    <property type="entry name" value="5'-METHYLTHIOADENOSINE/S-ADENOSYLHOMOCYSTEINE NUCLEOSIDASE"/>
    <property type="match status" value="1"/>
</dbReference>
<feature type="domain" description="Nucleoside phosphorylase" evidence="1">
    <location>
        <begin position="241"/>
        <end position="330"/>
    </location>
</feature>
<dbReference type="Pfam" id="PF01048">
    <property type="entry name" value="PNP_UDP_1"/>
    <property type="match status" value="1"/>
</dbReference>
<dbReference type="Proteomes" id="UP000635606">
    <property type="component" value="Unassembled WGS sequence"/>
</dbReference>
<dbReference type="RefSeq" id="WP_203934372.1">
    <property type="nucleotide sequence ID" value="NZ_BOPH01000140.1"/>
</dbReference>
<feature type="domain" description="Effector-associated" evidence="2">
    <location>
        <begin position="366"/>
        <end position="446"/>
    </location>
</feature>
<dbReference type="Pfam" id="PF19956">
    <property type="entry name" value="EAD2"/>
    <property type="match status" value="1"/>
</dbReference>
<gene>
    <name evidence="3" type="ORF">Voc01_094870</name>
</gene>
<dbReference type="InterPro" id="IPR000845">
    <property type="entry name" value="Nucleoside_phosphorylase_d"/>
</dbReference>
<reference evidence="3" key="1">
    <citation type="submission" date="2021-01" db="EMBL/GenBank/DDBJ databases">
        <title>Whole genome shotgun sequence of Virgisporangium ochraceum NBRC 16418.</title>
        <authorList>
            <person name="Komaki H."/>
            <person name="Tamura T."/>
        </authorList>
    </citation>
    <scope>NUCLEOTIDE SEQUENCE</scope>
    <source>
        <strain evidence="3">NBRC 16418</strain>
    </source>
</reference>
<evidence type="ECO:0000259" key="2">
    <source>
        <dbReference type="Pfam" id="PF19956"/>
    </source>
</evidence>
<dbReference type="InterPro" id="IPR045431">
    <property type="entry name" value="EAD2"/>
</dbReference>
<evidence type="ECO:0000313" key="3">
    <source>
        <dbReference type="EMBL" id="GIJ74570.1"/>
    </source>
</evidence>
<keyword evidence="4" id="KW-1185">Reference proteome</keyword>
<comment type="caution">
    <text evidence="3">The sequence shown here is derived from an EMBL/GenBank/DDBJ whole genome shotgun (WGS) entry which is preliminary data.</text>
</comment>
<sequence>MGDGSTVLVVAALREELEAARVTALGGRQGGPGVSDWEERRADGDMPYLRGEYRTSGGGSLSVALARPVHMGGRATAPYVTGLVDRLRPACVVMCGVCAGNPHDTALGDVVVAEPVYEWDEGKVSSSGLAADQRQYRMQPRWVRVAQDLDPSALPSFGAASEEESLLWLLERLHRDHDPRTEPARGRYFPSGTWATRLDRWQTDGWITRDRNGAPRLTDAGAELVQRRLYDDVDGPQRLPFAVHVAPMASGSAVMADGRIWKRLGSMGVRKIAAVEMEGATIATIAHERRIPWLVAKGVMDHADAHKDDRYKHFAARASAEVLFALLDRLAADLAAPAGPPPPPPVVVRGPVTRKDTTLAGLDAVVSALLDLPVIQDGQQRRVVLDLLPRSISTQVPDHPTARLHVVALVRTCQRFPDGARALLDAVRTASGEGSPGLDALAAAIDNHWR</sequence>
<dbReference type="PANTHER" id="PTHR46832:SF1">
    <property type="entry name" value="5'-METHYLTHIOADENOSINE_S-ADENOSYLHOMOCYSTEINE NUCLEOSIDASE"/>
    <property type="match status" value="1"/>
</dbReference>
<evidence type="ECO:0000313" key="4">
    <source>
        <dbReference type="Proteomes" id="UP000635606"/>
    </source>
</evidence>
<evidence type="ECO:0000259" key="1">
    <source>
        <dbReference type="Pfam" id="PF01048"/>
    </source>
</evidence>
<dbReference type="GO" id="GO:0019284">
    <property type="term" value="P:L-methionine salvage from S-adenosylmethionine"/>
    <property type="evidence" value="ECO:0007669"/>
    <property type="project" value="TreeGrafter"/>
</dbReference>
<dbReference type="SUPFAM" id="SSF53167">
    <property type="entry name" value="Purine and uridine phosphorylases"/>
    <property type="match status" value="1"/>
</dbReference>
<dbReference type="GO" id="GO:0009116">
    <property type="term" value="P:nucleoside metabolic process"/>
    <property type="evidence" value="ECO:0007669"/>
    <property type="project" value="InterPro"/>
</dbReference>
<dbReference type="AlphaFoldDB" id="A0A8J4A743"/>
<dbReference type="GO" id="GO:0008930">
    <property type="term" value="F:methylthioadenosine nucleosidase activity"/>
    <property type="evidence" value="ECO:0007669"/>
    <property type="project" value="TreeGrafter"/>
</dbReference>
<protein>
    <recommendedName>
        <fullName evidence="5">Purine or other phosphorylase family 1</fullName>
    </recommendedName>
</protein>
<dbReference type="GO" id="GO:0008782">
    <property type="term" value="F:adenosylhomocysteine nucleosidase activity"/>
    <property type="evidence" value="ECO:0007669"/>
    <property type="project" value="TreeGrafter"/>
</dbReference>